<sequence>MPHFTGESACAAEEYRRNPEFGALVVGVEFAEALALGGHRTVAARSIEAAR</sequence>
<organism evidence="1 2">
    <name type="scientific">Nocardia jiangxiensis</name>
    <dbReference type="NCBI Taxonomy" id="282685"/>
    <lineage>
        <taxon>Bacteria</taxon>
        <taxon>Bacillati</taxon>
        <taxon>Actinomycetota</taxon>
        <taxon>Actinomycetes</taxon>
        <taxon>Mycobacteriales</taxon>
        <taxon>Nocardiaceae</taxon>
        <taxon>Nocardia</taxon>
    </lineage>
</organism>
<gene>
    <name evidence="1" type="ORF">ACFYXQ_38315</name>
</gene>
<proteinExistence type="predicted"/>
<dbReference type="RefSeq" id="WP_157186272.1">
    <property type="nucleotide sequence ID" value="NZ_JBIAQY010000020.1"/>
</dbReference>
<accession>A0ABW6SDC2</accession>
<dbReference type="EMBL" id="JBIAQY010000020">
    <property type="protein sequence ID" value="MFF3573629.1"/>
    <property type="molecule type" value="Genomic_DNA"/>
</dbReference>
<keyword evidence="2" id="KW-1185">Reference proteome</keyword>
<protein>
    <submittedName>
        <fullName evidence="1">Uncharacterized protein</fullName>
    </submittedName>
</protein>
<name>A0ABW6SDC2_9NOCA</name>
<evidence type="ECO:0000313" key="2">
    <source>
        <dbReference type="Proteomes" id="UP001601992"/>
    </source>
</evidence>
<dbReference type="Proteomes" id="UP001601992">
    <property type="component" value="Unassembled WGS sequence"/>
</dbReference>
<evidence type="ECO:0000313" key="1">
    <source>
        <dbReference type="EMBL" id="MFF3573629.1"/>
    </source>
</evidence>
<reference evidence="1 2" key="1">
    <citation type="submission" date="2024-10" db="EMBL/GenBank/DDBJ databases">
        <title>The Natural Products Discovery Center: Release of the First 8490 Sequenced Strains for Exploring Actinobacteria Biosynthetic Diversity.</title>
        <authorList>
            <person name="Kalkreuter E."/>
            <person name="Kautsar S.A."/>
            <person name="Yang D."/>
            <person name="Bader C.D."/>
            <person name="Teijaro C.N."/>
            <person name="Fluegel L."/>
            <person name="Davis C.M."/>
            <person name="Simpson J.R."/>
            <person name="Lauterbach L."/>
            <person name="Steele A.D."/>
            <person name="Gui C."/>
            <person name="Meng S."/>
            <person name="Li G."/>
            <person name="Viehrig K."/>
            <person name="Ye F."/>
            <person name="Su P."/>
            <person name="Kiefer A.F."/>
            <person name="Nichols A."/>
            <person name="Cepeda A.J."/>
            <person name="Yan W."/>
            <person name="Fan B."/>
            <person name="Jiang Y."/>
            <person name="Adhikari A."/>
            <person name="Zheng C.-J."/>
            <person name="Schuster L."/>
            <person name="Cowan T.M."/>
            <person name="Smanski M.J."/>
            <person name="Chevrette M.G."/>
            <person name="De Carvalho L.P.S."/>
            <person name="Shen B."/>
        </authorList>
    </citation>
    <scope>NUCLEOTIDE SEQUENCE [LARGE SCALE GENOMIC DNA]</scope>
    <source>
        <strain evidence="1 2">NPDC002593</strain>
    </source>
</reference>
<comment type="caution">
    <text evidence="1">The sequence shown here is derived from an EMBL/GenBank/DDBJ whole genome shotgun (WGS) entry which is preliminary data.</text>
</comment>